<dbReference type="Pfam" id="PF02786">
    <property type="entry name" value="CPSase_L_D2"/>
    <property type="match status" value="1"/>
</dbReference>
<dbReference type="InterPro" id="IPR011761">
    <property type="entry name" value="ATP-grasp"/>
</dbReference>
<dbReference type="GO" id="GO:0005524">
    <property type="term" value="F:ATP binding"/>
    <property type="evidence" value="ECO:0007669"/>
    <property type="project" value="UniProtKB-UniRule"/>
</dbReference>
<gene>
    <name evidence="3" type="ORF">EII11_01085</name>
</gene>
<evidence type="ECO:0000259" key="2">
    <source>
        <dbReference type="PROSITE" id="PS50975"/>
    </source>
</evidence>
<evidence type="ECO:0000313" key="3">
    <source>
        <dbReference type="EMBL" id="RRC96284.1"/>
    </source>
</evidence>
<keyword evidence="4" id="KW-1185">Reference proteome</keyword>
<dbReference type="Proteomes" id="UP000280444">
    <property type="component" value="Unassembled WGS sequence"/>
</dbReference>
<dbReference type="RefSeq" id="WP_124867716.1">
    <property type="nucleotide sequence ID" value="NZ_RQZF01000001.1"/>
</dbReference>
<dbReference type="PROSITE" id="PS50975">
    <property type="entry name" value="ATP_GRASP"/>
    <property type="match status" value="1"/>
</dbReference>
<evidence type="ECO:0000256" key="1">
    <source>
        <dbReference type="PROSITE-ProRule" id="PRU00409"/>
    </source>
</evidence>
<name>A0A3P1SGU2_9ACTO</name>
<comment type="caution">
    <text evidence="3">The sequence shown here is derived from an EMBL/GenBank/DDBJ whole genome shotgun (WGS) entry which is preliminary data.</text>
</comment>
<reference evidence="3 4" key="1">
    <citation type="submission" date="2018-11" db="EMBL/GenBank/DDBJ databases">
        <title>Genomes From Bacteria Associated with the Canine Oral Cavity: a Test Case for Automated Genome-Based Taxonomic Assignment.</title>
        <authorList>
            <person name="Coil D.A."/>
            <person name="Jospin G."/>
            <person name="Darling A.E."/>
            <person name="Wallis C."/>
            <person name="Davis I.J."/>
            <person name="Harris S."/>
            <person name="Eisen J.A."/>
            <person name="Holcombe L.J."/>
            <person name="O'Flynn C."/>
        </authorList>
    </citation>
    <scope>NUCLEOTIDE SEQUENCE [LARGE SCALE GENOMIC DNA]</scope>
    <source>
        <strain evidence="3 4">OH770</strain>
    </source>
</reference>
<dbReference type="SUPFAM" id="SSF56059">
    <property type="entry name" value="Glutathione synthetase ATP-binding domain-like"/>
    <property type="match status" value="1"/>
</dbReference>
<dbReference type="OrthoDB" id="5420347at2"/>
<dbReference type="GO" id="GO:0016874">
    <property type="term" value="F:ligase activity"/>
    <property type="evidence" value="ECO:0007669"/>
    <property type="project" value="UniProtKB-KW"/>
</dbReference>
<accession>A0A3P1SGU2</accession>
<proteinExistence type="predicted"/>
<keyword evidence="1" id="KW-0547">Nucleotide-binding</keyword>
<sequence length="416" mass="46752">MTDTSRHSLLPVIIGGDTGVYGIGRSFHEAYGCRCIVVASAPTEAIKRSVFFDVETIPPRIGDEELLAVLIGIASAHPGRERVLMANHDLFSSFIARNYEVLATHYALPFPTADVVDAVTDKASFARICSELNIATPSTLEVDFSQATLSQWQAPEIPFAFPVVAKAARGDAYDSLTFEGKRKIWFIESATELESLWQTLIGAGFADTFLVQELIPGDNTYMRSITAYVDSRGEMTLIGSARVLLEDHDPTLIGNPVAMVTEPFEELWEDARRILEATDYRGFANFDIKIDPRNGRALFFEVNPRIGRNNWYMTAARANPMTVMVEDLIDAKECPRLEARAEVLYTLVPNSLLLRYIRDDALRTRVEKIIARGDAFSPLEYQVESDLKRRVIIALQKLNQHRKFARYYPEPTDQSF</sequence>
<dbReference type="InterPro" id="IPR005479">
    <property type="entry name" value="CPAse_ATP-bd"/>
</dbReference>
<protein>
    <submittedName>
        <fullName evidence="3">Carboxylate--amine ligase</fullName>
    </submittedName>
</protein>
<dbReference type="Gene3D" id="3.30.470.20">
    <property type="entry name" value="ATP-grasp fold, B domain"/>
    <property type="match status" value="1"/>
</dbReference>
<dbReference type="EMBL" id="RQZF01000001">
    <property type="protein sequence ID" value="RRC96284.1"/>
    <property type="molecule type" value="Genomic_DNA"/>
</dbReference>
<keyword evidence="1" id="KW-0067">ATP-binding</keyword>
<keyword evidence="3" id="KW-0436">Ligase</keyword>
<evidence type="ECO:0000313" key="4">
    <source>
        <dbReference type="Proteomes" id="UP000280444"/>
    </source>
</evidence>
<dbReference type="GO" id="GO:0046872">
    <property type="term" value="F:metal ion binding"/>
    <property type="evidence" value="ECO:0007669"/>
    <property type="project" value="InterPro"/>
</dbReference>
<feature type="domain" description="ATP-grasp" evidence="2">
    <location>
        <begin position="126"/>
        <end position="329"/>
    </location>
</feature>
<organism evidence="3 4">
    <name type="scientific">Schaalia canis</name>
    <dbReference type="NCBI Taxonomy" id="100469"/>
    <lineage>
        <taxon>Bacteria</taxon>
        <taxon>Bacillati</taxon>
        <taxon>Actinomycetota</taxon>
        <taxon>Actinomycetes</taxon>
        <taxon>Actinomycetales</taxon>
        <taxon>Actinomycetaceae</taxon>
        <taxon>Schaalia</taxon>
    </lineage>
</organism>
<dbReference type="AlphaFoldDB" id="A0A3P1SGU2"/>